<evidence type="ECO:0000313" key="2">
    <source>
        <dbReference type="Proteomes" id="UP000616151"/>
    </source>
</evidence>
<dbReference type="EMBL" id="JAENHL010000006">
    <property type="protein sequence ID" value="MBK1865892.1"/>
    <property type="molecule type" value="Genomic_DNA"/>
</dbReference>
<organism evidence="1 2">
    <name type="scientific">Taklimakanibacter albus</name>
    <dbReference type="NCBI Taxonomy" id="2800327"/>
    <lineage>
        <taxon>Bacteria</taxon>
        <taxon>Pseudomonadati</taxon>
        <taxon>Pseudomonadota</taxon>
        <taxon>Alphaproteobacteria</taxon>
        <taxon>Hyphomicrobiales</taxon>
        <taxon>Aestuariivirgaceae</taxon>
        <taxon>Taklimakanibacter</taxon>
    </lineage>
</organism>
<protein>
    <submittedName>
        <fullName evidence="1">Serine hydrolase</fullName>
    </submittedName>
</protein>
<sequence length="304" mass="33293">MSSNTKLSAAKIGAELVAWSAERFAPHGVTGDDFAITLRLHAGETGPVAGSFSYRGDVAFYPCSVVKMFYLVALEQAYQDGRLSETPELVRAAHDMIKWSSNMATNYIIDHLSGTTGDLELAPADMEIWVEARENVNRYFRSLDLAELAGINVSQKLMDDQRYGRENIYVRRGGNNHNRLTSDAAAAILARIMSGDMISADRSRTMRDFLHRPNTKAFRETPHAQLLGFLGEGMPEGARIWSKAGWTGWTGDELASYRRHDALHAVLPGGEAFTLAAFTQGKWPSDSLTLLPEIGAKAAALIAG</sequence>
<gene>
    <name evidence="1" type="ORF">JHL16_05975</name>
</gene>
<reference evidence="1" key="1">
    <citation type="submission" date="2021-01" db="EMBL/GenBank/DDBJ databases">
        <authorList>
            <person name="Sun Q."/>
        </authorList>
    </citation>
    <scope>NUCLEOTIDE SEQUENCE</scope>
    <source>
        <strain evidence="1">YIM B02566</strain>
    </source>
</reference>
<proteinExistence type="predicted"/>
<name>A0ACC5QZX1_9HYPH</name>
<accession>A0ACC5QZX1</accession>
<dbReference type="Proteomes" id="UP000616151">
    <property type="component" value="Unassembled WGS sequence"/>
</dbReference>
<keyword evidence="2" id="KW-1185">Reference proteome</keyword>
<evidence type="ECO:0000313" key="1">
    <source>
        <dbReference type="EMBL" id="MBK1865892.1"/>
    </source>
</evidence>
<keyword evidence="1" id="KW-0378">Hydrolase</keyword>
<comment type="caution">
    <text evidence="1">The sequence shown here is derived from an EMBL/GenBank/DDBJ whole genome shotgun (WGS) entry which is preliminary data.</text>
</comment>